<organism evidence="3 4">
    <name type="scientific">Aspergillus carbonarius (strain ITEM 5010)</name>
    <dbReference type="NCBI Taxonomy" id="602072"/>
    <lineage>
        <taxon>Eukaryota</taxon>
        <taxon>Fungi</taxon>
        <taxon>Dikarya</taxon>
        <taxon>Ascomycota</taxon>
        <taxon>Pezizomycotina</taxon>
        <taxon>Eurotiomycetes</taxon>
        <taxon>Eurotiomycetidae</taxon>
        <taxon>Eurotiales</taxon>
        <taxon>Aspergillaceae</taxon>
        <taxon>Aspergillus</taxon>
        <taxon>Aspergillus subgen. Circumdati</taxon>
    </lineage>
</organism>
<sequence length="407" mass="45251">MAIRLQDEDASPPSCSGWSSLSFSSAQSHCQFRAETLWPTWTSRNSSPASDRICRLLNSLPPFFDSLFSRKSPVPRSICDRLAHDTEIGTMSQSVGIEATSGDFSSITPADTIQKYVISAFAAITWYNAIELVVLCLTTFQRYQGCYFWSLFVTSISLIPHCVGYLLFLFSFGISPYIPVSLIIPTWFCIITGNSLVLWSRLHLLLQAPKLLRALLAMIIIDCIIFQVPTTVLLYGSLSDAPKFARGYDIMERVQLVAFSVQEALLSGIYVWETIKMLRLRPERPRFVILTQLLVINILILILDVAVVAIEYAGYYALQVMFKPVAYSIKLKLEYAILGRLVKIARGASVCYDPDPLSPSARGFNVTTSGYDDSGSNGAGVTVVRHVNSDPIIRRWSGQTHDSLGPC</sequence>
<evidence type="ECO:0000313" key="4">
    <source>
        <dbReference type="Proteomes" id="UP000188318"/>
    </source>
</evidence>
<keyword evidence="4" id="KW-1185">Reference proteome</keyword>
<keyword evidence="1" id="KW-0812">Transmembrane</keyword>
<feature type="transmembrane region" description="Helical" evidence="1">
    <location>
        <begin position="147"/>
        <end position="171"/>
    </location>
</feature>
<protein>
    <recommendedName>
        <fullName evidence="2">DUF7703 domain-containing protein</fullName>
    </recommendedName>
</protein>
<accession>A0A1R3RHC3</accession>
<dbReference type="PANTHER" id="PTHR37013">
    <property type="entry name" value="INTEGRAL MEMBRANE PROTEIN (AFU_ORTHOLOGUE AFUA_1G05950)-RELATED"/>
    <property type="match status" value="1"/>
</dbReference>
<feature type="transmembrane region" description="Helical" evidence="1">
    <location>
        <begin position="287"/>
        <end position="310"/>
    </location>
</feature>
<feature type="transmembrane region" description="Helical" evidence="1">
    <location>
        <begin position="211"/>
        <end position="236"/>
    </location>
</feature>
<proteinExistence type="predicted"/>
<dbReference type="STRING" id="602072.A0A1R3RHC3"/>
<evidence type="ECO:0000259" key="2">
    <source>
        <dbReference type="Pfam" id="PF24802"/>
    </source>
</evidence>
<dbReference type="InterPro" id="IPR056120">
    <property type="entry name" value="DUF7703"/>
</dbReference>
<dbReference type="Pfam" id="PF24802">
    <property type="entry name" value="DUF7703"/>
    <property type="match status" value="1"/>
</dbReference>
<dbReference type="VEuPathDB" id="FungiDB:ASPCADRAFT_209106"/>
<keyword evidence="1" id="KW-0472">Membrane</keyword>
<dbReference type="PANTHER" id="PTHR37013:SF7">
    <property type="entry name" value="INTEGRAL MEMBRANE PROTEIN"/>
    <property type="match status" value="1"/>
</dbReference>
<evidence type="ECO:0000313" key="3">
    <source>
        <dbReference type="EMBL" id="OOF93863.1"/>
    </source>
</evidence>
<dbReference type="OMA" id="SIYVWET"/>
<dbReference type="OrthoDB" id="405906at2759"/>
<evidence type="ECO:0000256" key="1">
    <source>
        <dbReference type="SAM" id="Phobius"/>
    </source>
</evidence>
<dbReference type="AlphaFoldDB" id="A0A1R3RHC3"/>
<dbReference type="EMBL" id="KV907503">
    <property type="protein sequence ID" value="OOF93863.1"/>
    <property type="molecule type" value="Genomic_DNA"/>
</dbReference>
<keyword evidence="1" id="KW-1133">Transmembrane helix</keyword>
<name>A0A1R3RHC3_ASPC5</name>
<dbReference type="Proteomes" id="UP000188318">
    <property type="component" value="Unassembled WGS sequence"/>
</dbReference>
<gene>
    <name evidence="3" type="ORF">ASPCADRAFT_209106</name>
</gene>
<feature type="transmembrane region" description="Helical" evidence="1">
    <location>
        <begin position="177"/>
        <end position="199"/>
    </location>
</feature>
<reference evidence="4" key="1">
    <citation type="journal article" date="2017" name="Genome Biol.">
        <title>Comparative genomics reveals high biological diversity and specific adaptations in the industrially and medically important fungal genus Aspergillus.</title>
        <authorList>
            <person name="de Vries R.P."/>
            <person name="Riley R."/>
            <person name="Wiebenga A."/>
            <person name="Aguilar-Osorio G."/>
            <person name="Amillis S."/>
            <person name="Uchima C.A."/>
            <person name="Anderluh G."/>
            <person name="Asadollahi M."/>
            <person name="Askin M."/>
            <person name="Barry K."/>
            <person name="Battaglia E."/>
            <person name="Bayram O."/>
            <person name="Benocci T."/>
            <person name="Braus-Stromeyer S.A."/>
            <person name="Caldana C."/>
            <person name="Canovas D."/>
            <person name="Cerqueira G.C."/>
            <person name="Chen F."/>
            <person name="Chen W."/>
            <person name="Choi C."/>
            <person name="Clum A."/>
            <person name="Dos Santos R.A."/>
            <person name="Damasio A.R."/>
            <person name="Diallinas G."/>
            <person name="Emri T."/>
            <person name="Fekete E."/>
            <person name="Flipphi M."/>
            <person name="Freyberg S."/>
            <person name="Gallo A."/>
            <person name="Gournas C."/>
            <person name="Habgood R."/>
            <person name="Hainaut M."/>
            <person name="Harispe M.L."/>
            <person name="Henrissat B."/>
            <person name="Hilden K.S."/>
            <person name="Hope R."/>
            <person name="Hossain A."/>
            <person name="Karabika E."/>
            <person name="Karaffa L."/>
            <person name="Karanyi Z."/>
            <person name="Krasevec N."/>
            <person name="Kuo A."/>
            <person name="Kusch H."/>
            <person name="LaButti K."/>
            <person name="Lagendijk E.L."/>
            <person name="Lapidus A."/>
            <person name="Levasseur A."/>
            <person name="Lindquist E."/>
            <person name="Lipzen A."/>
            <person name="Logrieco A.F."/>
            <person name="MacCabe A."/>
            <person name="Maekelae M.R."/>
            <person name="Malavazi I."/>
            <person name="Melin P."/>
            <person name="Meyer V."/>
            <person name="Mielnichuk N."/>
            <person name="Miskei M."/>
            <person name="Molnar A.P."/>
            <person name="Mule G."/>
            <person name="Ngan C.Y."/>
            <person name="Orejas M."/>
            <person name="Orosz E."/>
            <person name="Ouedraogo J.P."/>
            <person name="Overkamp K.M."/>
            <person name="Park H.-S."/>
            <person name="Perrone G."/>
            <person name="Piumi F."/>
            <person name="Punt P.J."/>
            <person name="Ram A.F."/>
            <person name="Ramon A."/>
            <person name="Rauscher S."/>
            <person name="Record E."/>
            <person name="Riano-Pachon D.M."/>
            <person name="Robert V."/>
            <person name="Roehrig J."/>
            <person name="Ruller R."/>
            <person name="Salamov A."/>
            <person name="Salih N.S."/>
            <person name="Samson R.A."/>
            <person name="Sandor E."/>
            <person name="Sanguinetti M."/>
            <person name="Schuetze T."/>
            <person name="Sepcic K."/>
            <person name="Shelest E."/>
            <person name="Sherlock G."/>
            <person name="Sophianopoulou V."/>
            <person name="Squina F.M."/>
            <person name="Sun H."/>
            <person name="Susca A."/>
            <person name="Todd R.B."/>
            <person name="Tsang A."/>
            <person name="Unkles S.E."/>
            <person name="van de Wiele N."/>
            <person name="van Rossen-Uffink D."/>
            <person name="Oliveira J.V."/>
            <person name="Vesth T.C."/>
            <person name="Visser J."/>
            <person name="Yu J.-H."/>
            <person name="Zhou M."/>
            <person name="Andersen M.R."/>
            <person name="Archer D.B."/>
            <person name="Baker S.E."/>
            <person name="Benoit I."/>
            <person name="Brakhage A.A."/>
            <person name="Braus G.H."/>
            <person name="Fischer R."/>
            <person name="Frisvad J.C."/>
            <person name="Goldman G.H."/>
            <person name="Houbraken J."/>
            <person name="Oakley B."/>
            <person name="Pocsi I."/>
            <person name="Scazzocchio C."/>
            <person name="Seiboth B."/>
            <person name="vanKuyk P.A."/>
            <person name="Wortman J."/>
            <person name="Dyer P.S."/>
            <person name="Grigoriev I.V."/>
        </authorList>
    </citation>
    <scope>NUCLEOTIDE SEQUENCE [LARGE SCALE GENOMIC DNA]</scope>
    <source>
        <strain evidence="4">ITEM 5010</strain>
    </source>
</reference>
<feature type="domain" description="DUF7703" evidence="2">
    <location>
        <begin position="112"/>
        <end position="349"/>
    </location>
</feature>
<feature type="transmembrane region" description="Helical" evidence="1">
    <location>
        <begin position="116"/>
        <end position="140"/>
    </location>
</feature>